<dbReference type="Proteomes" id="UP000749559">
    <property type="component" value="Unassembled WGS sequence"/>
</dbReference>
<dbReference type="EMBL" id="CAIIXF020000011">
    <property type="protein sequence ID" value="CAH1799120.1"/>
    <property type="molecule type" value="Genomic_DNA"/>
</dbReference>
<name>A0A8J1XHI5_OWEFU</name>
<dbReference type="Pfam" id="PF12248">
    <property type="entry name" value="Methyltransf_FA"/>
    <property type="match status" value="2"/>
</dbReference>
<dbReference type="SMART" id="SM00034">
    <property type="entry name" value="CLECT"/>
    <property type="match status" value="2"/>
</dbReference>
<dbReference type="OrthoDB" id="6114996at2759"/>
<evidence type="ECO:0000313" key="2">
    <source>
        <dbReference type="Proteomes" id="UP000749559"/>
    </source>
</evidence>
<comment type="caution">
    <text evidence="1">The sequence shown here is derived from an EMBL/GenBank/DDBJ whole genome shotgun (WGS) entry which is preliminary data.</text>
</comment>
<accession>A0A8J1XHI5</accession>
<dbReference type="AlphaFoldDB" id="A0A8J1XHI5"/>
<dbReference type="InterPro" id="IPR001304">
    <property type="entry name" value="C-type_lectin-like"/>
</dbReference>
<dbReference type="Gene3D" id="3.10.100.10">
    <property type="entry name" value="Mannose-Binding Protein A, subunit A"/>
    <property type="match status" value="2"/>
</dbReference>
<dbReference type="SUPFAM" id="SSF56436">
    <property type="entry name" value="C-type lectin-like"/>
    <property type="match status" value="2"/>
</dbReference>
<keyword evidence="2" id="KW-1185">Reference proteome</keyword>
<gene>
    <name evidence="1" type="ORF">OFUS_LOCUS23173</name>
</gene>
<dbReference type="InterPro" id="IPR050111">
    <property type="entry name" value="C-type_lectin/snaclec_domain"/>
</dbReference>
<reference evidence="1" key="1">
    <citation type="submission" date="2022-03" db="EMBL/GenBank/DDBJ databases">
        <authorList>
            <person name="Martin C."/>
        </authorList>
    </citation>
    <scope>NUCLEOTIDE SEQUENCE</scope>
</reference>
<dbReference type="CDD" id="cd00037">
    <property type="entry name" value="CLECT"/>
    <property type="match status" value="2"/>
</dbReference>
<dbReference type="Pfam" id="PF00059">
    <property type="entry name" value="Lectin_C"/>
    <property type="match status" value="2"/>
</dbReference>
<protein>
    <submittedName>
        <fullName evidence="1">Uncharacterized protein</fullName>
    </submittedName>
</protein>
<dbReference type="InterPro" id="IPR022041">
    <property type="entry name" value="Methyltransf_FA"/>
</dbReference>
<evidence type="ECO:0000313" key="1">
    <source>
        <dbReference type="EMBL" id="CAH1799120.1"/>
    </source>
</evidence>
<dbReference type="InterPro" id="IPR016186">
    <property type="entry name" value="C-type_lectin-like/link_sf"/>
</dbReference>
<proteinExistence type="predicted"/>
<organism evidence="1 2">
    <name type="scientific">Owenia fusiformis</name>
    <name type="common">Polychaete worm</name>
    <dbReference type="NCBI Taxonomy" id="6347"/>
    <lineage>
        <taxon>Eukaryota</taxon>
        <taxon>Metazoa</taxon>
        <taxon>Spiralia</taxon>
        <taxon>Lophotrochozoa</taxon>
        <taxon>Annelida</taxon>
        <taxon>Polychaeta</taxon>
        <taxon>Sedentaria</taxon>
        <taxon>Canalipalpata</taxon>
        <taxon>Sabellida</taxon>
        <taxon>Oweniida</taxon>
        <taxon>Oweniidae</taxon>
        <taxon>Owenia</taxon>
    </lineage>
</organism>
<dbReference type="PROSITE" id="PS50041">
    <property type="entry name" value="C_TYPE_LECTIN_2"/>
    <property type="match status" value="2"/>
</dbReference>
<dbReference type="PROSITE" id="PS00615">
    <property type="entry name" value="C_TYPE_LECTIN_1"/>
    <property type="match status" value="1"/>
</dbReference>
<dbReference type="InterPro" id="IPR016187">
    <property type="entry name" value="CTDL_fold"/>
</dbReference>
<dbReference type="InterPro" id="IPR018378">
    <property type="entry name" value="C-type_lectin_CS"/>
</dbReference>
<sequence length="617" mass="70753">MRRKTMDGTFSGFLFIVYILTKVAGTSWIVVRTPNDWKERIYDVDHAWWTTGERTVFKFQVKTCSVASLQLEARAGDKTSSIYNIAIGDVRVYGYARRKRKGLAIFKYPKNINKPWIRKYNRRGRLDLLRCNQFRSFWISWADNYIKIGSGHTERKGTILLQKKDFEPIGKTVNAISFRTSFGTGEWRVERSETMETCPDNWKTGPDGDQCYMFEKSKQKWSRAMENCILKGGNLASMAKEKQINFIMNQAINKSRSEEWWTGLQRNKNGTWTWSNGKVFNNETIPWGADEPTEAKKGTLCVGLNQTGMSGLPCKTPLNHICQKPRGVVVEIATPADVTYDSGYISTEDTNHLLFELKTCKNAHINLHATPDDTEKNVIEIVLGSFGEDYMNYMQRKGITGSITKTERKLLSCHEYVPFWVSWTKKMVKIGTGDLVGVDIILEGDFKVNKNPRMPIEAISFQTEEGSPGNWRLPALKCPTGFMYHPKLKSCYNFVGDTRLFFKQASNYCKKLGGYLLIVETNEENEFIISTLKADKMRADILTGGRRFKPNSTWVWSTHPNEQKKPFKDGITWMEGEPSNEENEECLAVNINGWNDVDCFYGYQFICEAIPITQVKN</sequence>
<dbReference type="PANTHER" id="PTHR22803">
    <property type="entry name" value="MANNOSE, PHOSPHOLIPASE, LECTIN RECEPTOR RELATED"/>
    <property type="match status" value="1"/>
</dbReference>